<evidence type="ECO:0008006" key="3">
    <source>
        <dbReference type="Google" id="ProtNLM"/>
    </source>
</evidence>
<proteinExistence type="predicted"/>
<evidence type="ECO:0000313" key="1">
    <source>
        <dbReference type="EMBL" id="SFJ85220.1"/>
    </source>
</evidence>
<dbReference type="Gene3D" id="2.60.220.30">
    <property type="match status" value="1"/>
</dbReference>
<name>A0A1I3UQB7_9SPHI</name>
<accession>A0A1I3UQB7</accession>
<evidence type="ECO:0000313" key="2">
    <source>
        <dbReference type="Proteomes" id="UP000198670"/>
    </source>
</evidence>
<dbReference type="RefSeq" id="WP_090631872.1">
    <property type="nucleotide sequence ID" value="NZ_FOQO01000015.1"/>
</dbReference>
<dbReference type="PROSITE" id="PS51257">
    <property type="entry name" value="PROKAR_LIPOPROTEIN"/>
    <property type="match status" value="1"/>
</dbReference>
<sequence>MKVYFTHRVLLALLFLIVASCRKDSGVEEEHEFQPLQAERGGTLGSPVVKVIGSAGGQIATPDGKIQVDVPAGAVANDVQFTIQPITKTLETATGSAYRLGPEDVIFEKDVKISFAYTEEDLIGSSEDYLYLTYQDKAGYFYQEAMTEIAQTNHKLWVNTRHFSDWYLNRIFSVETVKNKLVANEETDLLLFYTESWPDGRVGTAEALKITTDTWFVNGPGNVERLGNVGASLSTVKARYKAPASIIQPTTIAVGAQVRNMVSKTHPDRPGTSGLVIAQREIELVPDEYFIWQLDGTMHTGISLDANFLGGSTILLGTGLTGGLNISLNATQTGEYELGNPAVPDHFSIVAYLASSTETMYQGSYYLCDDSKVHYGKGKLKIDQYGSIGGIISGSIEATVYSIGCDPKAKKQVKGRFRIRRKV</sequence>
<dbReference type="STRING" id="1477437.SAMN05444682_11518"/>
<reference evidence="1 2" key="1">
    <citation type="submission" date="2016-10" db="EMBL/GenBank/DDBJ databases">
        <authorList>
            <person name="de Groot N.N."/>
        </authorList>
    </citation>
    <scope>NUCLEOTIDE SEQUENCE [LARGE SCALE GENOMIC DNA]</scope>
    <source>
        <strain evidence="1 2">RK1</strain>
    </source>
</reference>
<protein>
    <recommendedName>
        <fullName evidence="3">ZU5 domain-containing protein</fullName>
    </recommendedName>
</protein>
<dbReference type="AlphaFoldDB" id="A0A1I3UQB7"/>
<keyword evidence="2" id="KW-1185">Reference proteome</keyword>
<organism evidence="1 2">
    <name type="scientific">Parapedobacter indicus</name>
    <dbReference type="NCBI Taxonomy" id="1477437"/>
    <lineage>
        <taxon>Bacteria</taxon>
        <taxon>Pseudomonadati</taxon>
        <taxon>Bacteroidota</taxon>
        <taxon>Sphingobacteriia</taxon>
        <taxon>Sphingobacteriales</taxon>
        <taxon>Sphingobacteriaceae</taxon>
        <taxon>Parapedobacter</taxon>
    </lineage>
</organism>
<gene>
    <name evidence="1" type="ORF">SAMN05444682_11518</name>
</gene>
<dbReference type="EMBL" id="FOQO01000015">
    <property type="protein sequence ID" value="SFJ85220.1"/>
    <property type="molecule type" value="Genomic_DNA"/>
</dbReference>
<dbReference type="Proteomes" id="UP000198670">
    <property type="component" value="Unassembled WGS sequence"/>
</dbReference>
<dbReference type="OrthoDB" id="770607at2"/>